<dbReference type="GO" id="GO:0005890">
    <property type="term" value="C:sodium:potassium-exchanging ATPase complex"/>
    <property type="evidence" value="ECO:0007669"/>
    <property type="project" value="InterPro"/>
</dbReference>
<evidence type="ECO:0000256" key="18">
    <source>
        <dbReference type="SAM" id="Phobius"/>
    </source>
</evidence>
<evidence type="ECO:0000256" key="3">
    <source>
        <dbReference type="ARBA" id="ARBA00022448"/>
    </source>
</evidence>
<comment type="subcellular location">
    <subcellularLocation>
        <location evidence="1">Cell membrane</location>
        <topology evidence="1">Single-pass type II membrane protein</topology>
    </subcellularLocation>
</comment>
<organism evidence="19 20">
    <name type="scientific">Lucilia cuprina</name>
    <name type="common">Green bottle fly</name>
    <name type="synonym">Australian sheep blowfly</name>
    <dbReference type="NCBI Taxonomy" id="7375"/>
    <lineage>
        <taxon>Eukaryota</taxon>
        <taxon>Metazoa</taxon>
        <taxon>Ecdysozoa</taxon>
        <taxon>Arthropoda</taxon>
        <taxon>Hexapoda</taxon>
        <taxon>Insecta</taxon>
        <taxon>Pterygota</taxon>
        <taxon>Neoptera</taxon>
        <taxon>Endopterygota</taxon>
        <taxon>Diptera</taxon>
        <taxon>Brachycera</taxon>
        <taxon>Muscomorpha</taxon>
        <taxon>Oestroidea</taxon>
        <taxon>Calliphoridae</taxon>
        <taxon>Luciliinae</taxon>
        <taxon>Lucilia</taxon>
    </lineage>
</organism>
<dbReference type="Proteomes" id="UP000037069">
    <property type="component" value="Unassembled WGS sequence"/>
</dbReference>
<dbReference type="AlphaFoldDB" id="A0A0L0BL02"/>
<evidence type="ECO:0000256" key="10">
    <source>
        <dbReference type="ARBA" id="ARBA00022989"/>
    </source>
</evidence>
<dbReference type="Pfam" id="PF00287">
    <property type="entry name" value="Na_K-ATPase"/>
    <property type="match status" value="1"/>
</dbReference>
<feature type="non-terminal residue" evidence="19">
    <location>
        <position position="1"/>
    </location>
</feature>
<sequence>RGLRLTDYRPQRSSHQERLRIKDLYFTFKMPTVAEESIDAFQNYYARPPERPKKKSFKQMLYDPETNEYFGRTIESWAKIGVFYTAFYGVLAALVAICMWAFFQTLDPRIPKWTLDGSLIGTNPGLGFRPLPPTDNVESTLIWYKGTHHENYKQWTDALDEFLDVYKVPGLTPGRGQNIYNCDYNQPPPKGQVCDVDIKAWSPCTKENNYSYHKSSPCVFLKLNKIYGWIPEFYNDSSDLPENMPRNLKTYIADVQKNQSHKMNTIWVSCEGENPADQENVGPVDYLPVRGFPGYFYPYQNSEGYLSPLVAVHFQRPKRGIIINIECKAWARNIIHDRKDKLGSVHFELLID</sequence>
<keyword evidence="9" id="KW-0735">Signal-anchor</keyword>
<evidence type="ECO:0000256" key="14">
    <source>
        <dbReference type="ARBA" id="ARBA00023157"/>
    </source>
</evidence>
<dbReference type="EMBL" id="JRES01001704">
    <property type="protein sequence ID" value="KNC20746.1"/>
    <property type="molecule type" value="Genomic_DNA"/>
</dbReference>
<evidence type="ECO:0000256" key="6">
    <source>
        <dbReference type="ARBA" id="ARBA00022607"/>
    </source>
</evidence>
<keyword evidence="11" id="KW-0915">Sodium</keyword>
<evidence type="ECO:0000256" key="7">
    <source>
        <dbReference type="ARBA" id="ARBA00022692"/>
    </source>
</evidence>
<dbReference type="GO" id="GO:0001671">
    <property type="term" value="F:ATPase activator activity"/>
    <property type="evidence" value="ECO:0007669"/>
    <property type="project" value="TreeGrafter"/>
</dbReference>
<evidence type="ECO:0000256" key="1">
    <source>
        <dbReference type="ARBA" id="ARBA00004401"/>
    </source>
</evidence>
<keyword evidence="6" id="KW-0740">Sodium/potassium transport</keyword>
<dbReference type="PROSITE" id="PS00390">
    <property type="entry name" value="ATPASE_NA_K_BETA_1"/>
    <property type="match status" value="1"/>
</dbReference>
<dbReference type="InterPro" id="IPR000402">
    <property type="entry name" value="Na/K_ATPase_sub_beta"/>
</dbReference>
<dbReference type="OrthoDB" id="5912413at2759"/>
<evidence type="ECO:0000256" key="9">
    <source>
        <dbReference type="ARBA" id="ARBA00022968"/>
    </source>
</evidence>
<dbReference type="Gene3D" id="2.60.40.1660">
    <property type="entry name" value="Na, k-atpase alpha subunit"/>
    <property type="match status" value="1"/>
</dbReference>
<evidence type="ECO:0000256" key="12">
    <source>
        <dbReference type="ARBA" id="ARBA00023065"/>
    </source>
</evidence>
<keyword evidence="7 18" id="KW-0812">Transmembrane</keyword>
<evidence type="ECO:0000256" key="16">
    <source>
        <dbReference type="ARBA" id="ARBA00023201"/>
    </source>
</evidence>
<feature type="transmembrane region" description="Helical" evidence="18">
    <location>
        <begin position="82"/>
        <end position="103"/>
    </location>
</feature>
<protein>
    <submittedName>
        <fullName evidence="19">Sodium/potassium-transporting ATPase subunit beta-2</fullName>
    </submittedName>
</protein>
<evidence type="ECO:0000256" key="5">
    <source>
        <dbReference type="ARBA" id="ARBA00022538"/>
    </source>
</evidence>
<dbReference type="InterPro" id="IPR038702">
    <property type="entry name" value="Na/K_ATPase_sub_beta_sf"/>
</dbReference>
<proteinExistence type="inferred from homology"/>
<evidence type="ECO:0000256" key="17">
    <source>
        <dbReference type="ARBA" id="ARBA00025540"/>
    </source>
</evidence>
<keyword evidence="15" id="KW-0325">Glycoprotein</keyword>
<keyword evidence="14" id="KW-1015">Disulfide bond</keyword>
<evidence type="ECO:0000256" key="15">
    <source>
        <dbReference type="ARBA" id="ARBA00023180"/>
    </source>
</evidence>
<keyword evidence="4" id="KW-1003">Cell membrane</keyword>
<dbReference type="GO" id="GO:0006883">
    <property type="term" value="P:intracellular sodium ion homeostasis"/>
    <property type="evidence" value="ECO:0007669"/>
    <property type="project" value="TreeGrafter"/>
</dbReference>
<dbReference type="GO" id="GO:0030007">
    <property type="term" value="P:intracellular potassium ion homeostasis"/>
    <property type="evidence" value="ECO:0007669"/>
    <property type="project" value="TreeGrafter"/>
</dbReference>
<keyword evidence="8" id="KW-0630">Potassium</keyword>
<dbReference type="PANTHER" id="PTHR11523:SF46">
    <property type="entry name" value="SODIUM_POTASSIUM-TRANSPORTING ATPASE SUBUNIT BETA-2"/>
    <property type="match status" value="1"/>
</dbReference>
<evidence type="ECO:0000313" key="20">
    <source>
        <dbReference type="Proteomes" id="UP000037069"/>
    </source>
</evidence>
<keyword evidence="3" id="KW-0813">Transport</keyword>
<dbReference type="FunFam" id="2.60.40.1660:FF:000004">
    <property type="entry name" value="sodium/potassium-transporting ATPase subunit beta-2"/>
    <property type="match status" value="1"/>
</dbReference>
<evidence type="ECO:0000256" key="2">
    <source>
        <dbReference type="ARBA" id="ARBA00005876"/>
    </source>
</evidence>
<keyword evidence="12" id="KW-0406">Ion transport</keyword>
<gene>
    <name evidence="19" type="ORF">FF38_07903</name>
</gene>
<evidence type="ECO:0000313" key="19">
    <source>
        <dbReference type="EMBL" id="KNC20746.1"/>
    </source>
</evidence>
<comment type="function">
    <text evidence="17">This is the non-catalytic component of the active enzyme, which catalyzes the hydrolysis of ATP coupled with the exchange of Na(+) and K(+) ions across the plasma membrane. The beta subunit regulates, through assembly of alpha/beta heterodimers, the number of sodium pumps transported to the plasma membrane.</text>
</comment>
<dbReference type="STRING" id="7375.A0A0L0BL02"/>
<comment type="caution">
    <text evidence="19">The sequence shown here is derived from an EMBL/GenBank/DDBJ whole genome shotgun (WGS) entry which is preliminary data.</text>
</comment>
<keyword evidence="20" id="KW-1185">Reference proteome</keyword>
<accession>A0A0L0BL02</accession>
<evidence type="ECO:0000256" key="13">
    <source>
        <dbReference type="ARBA" id="ARBA00023136"/>
    </source>
</evidence>
<evidence type="ECO:0000256" key="11">
    <source>
        <dbReference type="ARBA" id="ARBA00023053"/>
    </source>
</evidence>
<dbReference type="GO" id="GO:0036376">
    <property type="term" value="P:sodium ion export across plasma membrane"/>
    <property type="evidence" value="ECO:0007669"/>
    <property type="project" value="TreeGrafter"/>
</dbReference>
<evidence type="ECO:0000256" key="8">
    <source>
        <dbReference type="ARBA" id="ARBA00022958"/>
    </source>
</evidence>
<dbReference type="PANTHER" id="PTHR11523">
    <property type="entry name" value="SODIUM/POTASSIUM-DEPENDENT ATPASE BETA SUBUNIT"/>
    <property type="match status" value="1"/>
</dbReference>
<reference evidence="19 20" key="1">
    <citation type="journal article" date="2015" name="Nat. Commun.">
        <title>Lucilia cuprina genome unlocks parasitic fly biology to underpin future interventions.</title>
        <authorList>
            <person name="Anstead C.A."/>
            <person name="Korhonen P.K."/>
            <person name="Young N.D."/>
            <person name="Hall R.S."/>
            <person name="Jex A.R."/>
            <person name="Murali S.C."/>
            <person name="Hughes D.S."/>
            <person name="Lee S.F."/>
            <person name="Perry T."/>
            <person name="Stroehlein A.J."/>
            <person name="Ansell B.R."/>
            <person name="Breugelmans B."/>
            <person name="Hofmann A."/>
            <person name="Qu J."/>
            <person name="Dugan S."/>
            <person name="Lee S.L."/>
            <person name="Chao H."/>
            <person name="Dinh H."/>
            <person name="Han Y."/>
            <person name="Doddapaneni H.V."/>
            <person name="Worley K.C."/>
            <person name="Muzny D.M."/>
            <person name="Ioannidis P."/>
            <person name="Waterhouse R.M."/>
            <person name="Zdobnov E.M."/>
            <person name="James P.J."/>
            <person name="Bagnall N.H."/>
            <person name="Kotze A.C."/>
            <person name="Gibbs R.A."/>
            <person name="Richards S."/>
            <person name="Batterham P."/>
            <person name="Gasser R.B."/>
        </authorList>
    </citation>
    <scope>NUCLEOTIDE SEQUENCE [LARGE SCALE GENOMIC DNA]</scope>
    <source>
        <strain evidence="19 20">LS</strain>
        <tissue evidence="19">Full body</tissue>
    </source>
</reference>
<dbReference type="OMA" id="IGDPTYY"/>
<keyword evidence="16" id="KW-0739">Sodium transport</keyword>
<keyword evidence="13 18" id="KW-0472">Membrane</keyword>
<keyword evidence="10 18" id="KW-1133">Transmembrane helix</keyword>
<evidence type="ECO:0000256" key="4">
    <source>
        <dbReference type="ARBA" id="ARBA00022475"/>
    </source>
</evidence>
<dbReference type="GO" id="GO:1990573">
    <property type="term" value="P:potassium ion import across plasma membrane"/>
    <property type="evidence" value="ECO:0007669"/>
    <property type="project" value="TreeGrafter"/>
</dbReference>
<name>A0A0L0BL02_LUCCU</name>
<comment type="similarity">
    <text evidence="2">Belongs to the X(+)/potassium ATPases subunit beta family.</text>
</comment>
<keyword evidence="5" id="KW-0633">Potassium transport</keyword>